<evidence type="ECO:0000256" key="4">
    <source>
        <dbReference type="ARBA" id="ARBA00022519"/>
    </source>
</evidence>
<feature type="domain" description="Tripartite ATP-independent periplasmic transporters DctQ component" evidence="10">
    <location>
        <begin position="26"/>
        <end position="157"/>
    </location>
</feature>
<comment type="subcellular location">
    <subcellularLocation>
        <location evidence="1 9">Cell inner membrane</location>
        <topology evidence="1 9">Multi-pass membrane protein</topology>
    </subcellularLocation>
</comment>
<keyword evidence="2 9" id="KW-0813">Transport</keyword>
<keyword evidence="5 9" id="KW-0812">Transmembrane</keyword>
<comment type="subunit">
    <text evidence="9">The complex comprises the extracytoplasmic solute receptor protein and the two transmembrane proteins.</text>
</comment>
<dbReference type="Proteomes" id="UP000292445">
    <property type="component" value="Unassembled WGS sequence"/>
</dbReference>
<evidence type="ECO:0000256" key="7">
    <source>
        <dbReference type="ARBA" id="ARBA00023136"/>
    </source>
</evidence>
<evidence type="ECO:0000313" key="12">
    <source>
        <dbReference type="Proteomes" id="UP000292445"/>
    </source>
</evidence>
<feature type="transmembrane region" description="Helical" evidence="9">
    <location>
        <begin position="89"/>
        <end position="110"/>
    </location>
</feature>
<evidence type="ECO:0000256" key="6">
    <source>
        <dbReference type="ARBA" id="ARBA00022989"/>
    </source>
</evidence>
<keyword evidence="3" id="KW-1003">Cell membrane</keyword>
<evidence type="ECO:0000256" key="9">
    <source>
        <dbReference type="RuleBase" id="RU369079"/>
    </source>
</evidence>
<sequence length="175" mass="19050">MRALLDGIDRLALWGARLACWLIGAMLALIVAEVASRKLLGISLEFAWEYASYLLAISFLAGSGHVLRAGFHVRVQLALNALAPRRARLLDGVVTAFTVLVSGFFAYALLRLAYISYLDQTRSFLPSNSLLWPFQALFALGAVVLALQFAARLARIVLDEPTEQGTSDAPLVSTE</sequence>
<gene>
    <name evidence="11" type="ORF">EV675_1465</name>
</gene>
<accession>A0A4Q7NK34</accession>
<evidence type="ECO:0000259" key="10">
    <source>
        <dbReference type="Pfam" id="PF04290"/>
    </source>
</evidence>
<evidence type="ECO:0000256" key="3">
    <source>
        <dbReference type="ARBA" id="ARBA00022475"/>
    </source>
</evidence>
<dbReference type="PANTHER" id="PTHR35011">
    <property type="entry name" value="2,3-DIKETO-L-GULONATE TRAP TRANSPORTER SMALL PERMEASE PROTEIN YIAM"/>
    <property type="match status" value="1"/>
</dbReference>
<comment type="caution">
    <text evidence="11">The sequence shown here is derived from an EMBL/GenBank/DDBJ whole genome shotgun (WGS) entry which is preliminary data.</text>
</comment>
<dbReference type="InterPro" id="IPR055348">
    <property type="entry name" value="DctQ"/>
</dbReference>
<feature type="transmembrane region" description="Helical" evidence="9">
    <location>
        <begin position="12"/>
        <end position="30"/>
    </location>
</feature>
<dbReference type="InterPro" id="IPR007387">
    <property type="entry name" value="TRAP_DctQ"/>
</dbReference>
<dbReference type="EMBL" id="SGXC01000001">
    <property type="protein sequence ID" value="RZS85441.1"/>
    <property type="molecule type" value="Genomic_DNA"/>
</dbReference>
<proteinExistence type="inferred from homology"/>
<reference evidence="11 12" key="1">
    <citation type="submission" date="2019-02" db="EMBL/GenBank/DDBJ databases">
        <title>Genomic Encyclopedia of Type Strains, Phase IV (KMG-IV): sequencing the most valuable type-strain genomes for metagenomic binning, comparative biology and taxonomic classification.</title>
        <authorList>
            <person name="Goeker M."/>
        </authorList>
    </citation>
    <scope>NUCLEOTIDE SEQUENCE [LARGE SCALE GENOMIC DNA]</scope>
    <source>
        <strain evidence="11 12">K24</strain>
    </source>
</reference>
<protein>
    <recommendedName>
        <fullName evidence="9">TRAP transporter small permease protein</fullName>
    </recommendedName>
</protein>
<keyword evidence="4 9" id="KW-0997">Cell inner membrane</keyword>
<dbReference type="OrthoDB" id="8684869at2"/>
<keyword evidence="7 9" id="KW-0472">Membrane</keyword>
<evidence type="ECO:0000256" key="5">
    <source>
        <dbReference type="ARBA" id="ARBA00022692"/>
    </source>
</evidence>
<comment type="function">
    <text evidence="9">Part of the tripartite ATP-independent periplasmic (TRAP) transport system.</text>
</comment>
<keyword evidence="6 9" id="KW-1133">Transmembrane helix</keyword>
<dbReference type="RefSeq" id="WP_130356655.1">
    <property type="nucleotide sequence ID" value="NZ_SGXC01000001.1"/>
</dbReference>
<feature type="transmembrane region" description="Helical" evidence="9">
    <location>
        <begin position="50"/>
        <end position="68"/>
    </location>
</feature>
<evidence type="ECO:0000256" key="8">
    <source>
        <dbReference type="ARBA" id="ARBA00038436"/>
    </source>
</evidence>
<dbReference type="GO" id="GO:0005886">
    <property type="term" value="C:plasma membrane"/>
    <property type="evidence" value="ECO:0007669"/>
    <property type="project" value="UniProtKB-SubCell"/>
</dbReference>
<feature type="transmembrane region" description="Helical" evidence="9">
    <location>
        <begin position="130"/>
        <end position="151"/>
    </location>
</feature>
<dbReference type="PANTHER" id="PTHR35011:SF10">
    <property type="entry name" value="TRAP TRANSPORTER SMALL PERMEASE PROTEIN"/>
    <property type="match status" value="1"/>
</dbReference>
<organism evidence="11 12">
    <name type="scientific">Pigmentiphaga kullae</name>
    <dbReference type="NCBI Taxonomy" id="151784"/>
    <lineage>
        <taxon>Bacteria</taxon>
        <taxon>Pseudomonadati</taxon>
        <taxon>Pseudomonadota</taxon>
        <taxon>Betaproteobacteria</taxon>
        <taxon>Burkholderiales</taxon>
        <taxon>Alcaligenaceae</taxon>
        <taxon>Pigmentiphaga</taxon>
    </lineage>
</organism>
<evidence type="ECO:0000256" key="1">
    <source>
        <dbReference type="ARBA" id="ARBA00004429"/>
    </source>
</evidence>
<dbReference type="AlphaFoldDB" id="A0A4Q7NK34"/>
<comment type="similarity">
    <text evidence="8 9">Belongs to the TRAP transporter small permease family.</text>
</comment>
<dbReference type="GO" id="GO:0015740">
    <property type="term" value="P:C4-dicarboxylate transport"/>
    <property type="evidence" value="ECO:0007669"/>
    <property type="project" value="TreeGrafter"/>
</dbReference>
<evidence type="ECO:0000313" key="11">
    <source>
        <dbReference type="EMBL" id="RZS85441.1"/>
    </source>
</evidence>
<dbReference type="GO" id="GO:0022857">
    <property type="term" value="F:transmembrane transporter activity"/>
    <property type="evidence" value="ECO:0007669"/>
    <property type="project" value="UniProtKB-UniRule"/>
</dbReference>
<name>A0A4Q7NK34_9BURK</name>
<keyword evidence="12" id="KW-1185">Reference proteome</keyword>
<evidence type="ECO:0000256" key="2">
    <source>
        <dbReference type="ARBA" id="ARBA00022448"/>
    </source>
</evidence>
<dbReference type="Pfam" id="PF04290">
    <property type="entry name" value="DctQ"/>
    <property type="match status" value="1"/>
</dbReference>